<dbReference type="RefSeq" id="WP_032670855.1">
    <property type="nucleotide sequence ID" value="NZ_JZYG01000023.1"/>
</dbReference>
<feature type="transmembrane region" description="Helical" evidence="1">
    <location>
        <begin position="50"/>
        <end position="70"/>
    </location>
</feature>
<feature type="transmembrane region" description="Helical" evidence="1">
    <location>
        <begin position="82"/>
        <end position="100"/>
    </location>
</feature>
<dbReference type="Proteomes" id="UP000033344">
    <property type="component" value="Unassembled WGS sequence"/>
</dbReference>
<keyword evidence="1" id="KW-0812">Transmembrane</keyword>
<dbReference type="InterPro" id="IPR008875">
    <property type="entry name" value="TraX"/>
</dbReference>
<sequence>MNHSVPNVLPSIRNACQLSPAALDMVKLLALLAMIIDHTNTVFLSPAWPMMYALGRMAFPLFTLIWAMNVQRTPERLQKRANRLWIWAIITQPVFSLAFLHHQPWWALNILFVFAGVTQLLALQYRHGRKGMLAGYLILALMIWPLEPESYGLAGITLAISMATLSGSGMPGGKRMAVAGVVLSLICLNGLSHIPNLPAETLLLATLPTLVFPLVVVSFCREICPEGRQRFMPRNFFYYAYAGHLGIIVLIQYTFA</sequence>
<organism evidence="2 3">
    <name type="scientific">Enterobacter cloacae subsp. cloacae</name>
    <dbReference type="NCBI Taxonomy" id="336306"/>
    <lineage>
        <taxon>Bacteria</taxon>
        <taxon>Pseudomonadati</taxon>
        <taxon>Pseudomonadota</taxon>
        <taxon>Gammaproteobacteria</taxon>
        <taxon>Enterobacterales</taxon>
        <taxon>Enterobacteriaceae</taxon>
        <taxon>Enterobacter</taxon>
        <taxon>Enterobacter cloacae complex</taxon>
    </lineage>
</organism>
<dbReference type="AlphaFoldDB" id="A0AAE2EAR5"/>
<comment type="caution">
    <text evidence="2">The sequence shown here is derived from an EMBL/GenBank/DDBJ whole genome shotgun (WGS) entry which is preliminary data.</text>
</comment>
<keyword evidence="1" id="KW-0472">Membrane</keyword>
<evidence type="ECO:0000256" key="1">
    <source>
        <dbReference type="SAM" id="Phobius"/>
    </source>
</evidence>
<gene>
    <name evidence="2" type="ORF">SS44_17795</name>
</gene>
<evidence type="ECO:0000313" key="2">
    <source>
        <dbReference type="EMBL" id="KJM32687.1"/>
    </source>
</evidence>
<dbReference type="Pfam" id="PF05857">
    <property type="entry name" value="TraX"/>
    <property type="match status" value="1"/>
</dbReference>
<dbReference type="EMBL" id="JZYG01000023">
    <property type="protein sequence ID" value="KJM32687.1"/>
    <property type="molecule type" value="Genomic_DNA"/>
</dbReference>
<feature type="transmembrane region" description="Helical" evidence="1">
    <location>
        <begin position="236"/>
        <end position="255"/>
    </location>
</feature>
<feature type="transmembrane region" description="Helical" evidence="1">
    <location>
        <begin position="106"/>
        <end position="123"/>
    </location>
</feature>
<name>A0AAE2EAR5_ENTCL</name>
<protein>
    <submittedName>
        <fullName evidence="2">Conjugal transfer protein TraX</fullName>
    </submittedName>
</protein>
<reference evidence="2 3" key="1">
    <citation type="submission" date="2015-03" db="EMBL/GenBank/DDBJ databases">
        <authorList>
            <person name="McCorrison J."/>
            <person name="Sanka R."/>
            <person name="Adams M."/>
            <person name="Brinkac L."/>
            <person name="Nierman W."/>
            <person name="Sutton G."/>
            <person name="Nelson K."/>
            <person name="Kiedrowski L."/>
            <person name="Guerrero D."/>
            <person name="Bonomo R."/>
        </authorList>
    </citation>
    <scope>NUCLEOTIDE SEQUENCE [LARGE SCALE GENOMIC DNA]</scope>
    <source>
        <strain evidence="2 3">42324</strain>
    </source>
</reference>
<feature type="transmembrane region" description="Helical" evidence="1">
    <location>
        <begin position="201"/>
        <end position="224"/>
    </location>
</feature>
<accession>A0AAE2EAR5</accession>
<keyword evidence="1" id="KW-1133">Transmembrane helix</keyword>
<evidence type="ECO:0000313" key="3">
    <source>
        <dbReference type="Proteomes" id="UP000033344"/>
    </source>
</evidence>
<proteinExistence type="predicted"/>